<keyword evidence="1" id="KW-1133">Transmembrane helix</keyword>
<reference evidence="2" key="1">
    <citation type="submission" date="2018-05" db="EMBL/GenBank/DDBJ databases">
        <authorList>
            <person name="Lanie J.A."/>
            <person name="Ng W.-L."/>
            <person name="Kazmierczak K.M."/>
            <person name="Andrzejewski T.M."/>
            <person name="Davidsen T.M."/>
            <person name="Wayne K.J."/>
            <person name="Tettelin H."/>
            <person name="Glass J.I."/>
            <person name="Rusch D."/>
            <person name="Podicherti R."/>
            <person name="Tsui H.-C.T."/>
            <person name="Winkler M.E."/>
        </authorList>
    </citation>
    <scope>NUCLEOTIDE SEQUENCE</scope>
</reference>
<dbReference type="EMBL" id="UINC01069809">
    <property type="protein sequence ID" value="SVC03473.1"/>
    <property type="molecule type" value="Genomic_DNA"/>
</dbReference>
<dbReference type="InterPro" id="IPR018710">
    <property type="entry name" value="DUF2232"/>
</dbReference>
<evidence type="ECO:0000313" key="2">
    <source>
        <dbReference type="EMBL" id="SVC03473.1"/>
    </source>
</evidence>
<feature type="transmembrane region" description="Helical" evidence="1">
    <location>
        <begin position="43"/>
        <end position="62"/>
    </location>
</feature>
<name>A0A382IX40_9ZZZZ</name>
<keyword evidence="1" id="KW-0812">Transmembrane</keyword>
<organism evidence="2">
    <name type="scientific">marine metagenome</name>
    <dbReference type="NCBI Taxonomy" id="408172"/>
    <lineage>
        <taxon>unclassified sequences</taxon>
        <taxon>metagenomes</taxon>
        <taxon>ecological metagenomes</taxon>
    </lineage>
</organism>
<accession>A0A382IX40</accession>
<feature type="transmembrane region" description="Helical" evidence="1">
    <location>
        <begin position="69"/>
        <end position="89"/>
    </location>
</feature>
<feature type="transmembrane region" description="Helical" evidence="1">
    <location>
        <begin position="21"/>
        <end position="37"/>
    </location>
</feature>
<gene>
    <name evidence="2" type="ORF">METZ01_LOCUS256327</name>
</gene>
<proteinExistence type="predicted"/>
<feature type="non-terminal residue" evidence="2">
    <location>
        <position position="160"/>
    </location>
</feature>
<sequence>MIGILIPVPLTFFYIHFGRRLGLALLALIFVVLFSLMGPREAVLFFTEYAVLVGVMSETIRLRFSFDRCILFSTSVSAVLSIVFLLIVFTDRDLSLLEFFQKQINGHFTQSIESLKAIGGKSEEIKALQGFADEASGLFAQAYPAFIAFGAFITALVNYY</sequence>
<feature type="transmembrane region" description="Helical" evidence="1">
    <location>
        <begin position="138"/>
        <end position="159"/>
    </location>
</feature>
<keyword evidence="1" id="KW-0472">Membrane</keyword>
<evidence type="ECO:0000256" key="1">
    <source>
        <dbReference type="SAM" id="Phobius"/>
    </source>
</evidence>
<dbReference type="Pfam" id="PF09991">
    <property type="entry name" value="DUF2232"/>
    <property type="match status" value="1"/>
</dbReference>
<dbReference type="AlphaFoldDB" id="A0A382IX40"/>
<protein>
    <submittedName>
        <fullName evidence="2">Uncharacterized protein</fullName>
    </submittedName>
</protein>